<dbReference type="PANTHER" id="PTHR42919">
    <property type="entry name" value="N-ALPHA-ACETYLTRANSFERASE"/>
    <property type="match status" value="1"/>
</dbReference>
<keyword evidence="5" id="KW-1185">Reference proteome</keyword>
<dbReference type="InterPro" id="IPR000182">
    <property type="entry name" value="GNAT_dom"/>
</dbReference>
<dbReference type="EMBL" id="FSRC01000001">
    <property type="protein sequence ID" value="SIN67428.1"/>
    <property type="molecule type" value="Genomic_DNA"/>
</dbReference>
<keyword evidence="4" id="KW-0689">Ribosomal protein</keyword>
<dbReference type="PANTHER" id="PTHR42919:SF8">
    <property type="entry name" value="N-ALPHA-ACETYLTRANSFERASE 50"/>
    <property type="match status" value="1"/>
</dbReference>
<organism evidence="4 5">
    <name type="scientific">Algoriphagus halophilus</name>
    <dbReference type="NCBI Taxonomy" id="226505"/>
    <lineage>
        <taxon>Bacteria</taxon>
        <taxon>Pseudomonadati</taxon>
        <taxon>Bacteroidota</taxon>
        <taxon>Cytophagia</taxon>
        <taxon>Cytophagales</taxon>
        <taxon>Cyclobacteriaceae</taxon>
        <taxon>Algoriphagus</taxon>
    </lineage>
</organism>
<name>A0A1N6D9G0_9BACT</name>
<reference evidence="5" key="1">
    <citation type="submission" date="2016-11" db="EMBL/GenBank/DDBJ databases">
        <authorList>
            <person name="Varghese N."/>
            <person name="Submissions S."/>
        </authorList>
    </citation>
    <scope>NUCLEOTIDE SEQUENCE [LARGE SCALE GENOMIC DNA]</scope>
    <source>
        <strain evidence="5">DSM 15292</strain>
    </source>
</reference>
<gene>
    <name evidence="4" type="ORF">SAMN05444394_0540</name>
</gene>
<dbReference type="RefSeq" id="WP_074223285.1">
    <property type="nucleotide sequence ID" value="NZ_FSRC01000001.1"/>
</dbReference>
<evidence type="ECO:0000256" key="1">
    <source>
        <dbReference type="ARBA" id="ARBA00022679"/>
    </source>
</evidence>
<evidence type="ECO:0000256" key="2">
    <source>
        <dbReference type="ARBA" id="ARBA00023315"/>
    </source>
</evidence>
<sequence length="172" mass="19997">MKPVDIQEVTANELEELVLMARKSFLEAFTAGNKIENVYAYLDEAFTPAQFEKEFINPCSKFFVAKSEGKIIGYTKVNQVPSQTDIHDEESLEIARLYVLEVYKGQGFGKQLLDYAFDFARKNSLKYVWLGVWEHNKHAIQFYEKQGFKKFGTHPFPFGDEVQTDWLMKKDT</sequence>
<dbReference type="PROSITE" id="PS51186">
    <property type="entry name" value="GNAT"/>
    <property type="match status" value="1"/>
</dbReference>
<dbReference type="SUPFAM" id="SSF55729">
    <property type="entry name" value="Acyl-CoA N-acyltransferases (Nat)"/>
    <property type="match status" value="1"/>
</dbReference>
<dbReference type="GO" id="GO:0016747">
    <property type="term" value="F:acyltransferase activity, transferring groups other than amino-acyl groups"/>
    <property type="evidence" value="ECO:0007669"/>
    <property type="project" value="InterPro"/>
</dbReference>
<dbReference type="CDD" id="cd04301">
    <property type="entry name" value="NAT_SF"/>
    <property type="match status" value="1"/>
</dbReference>
<accession>A0A1N6D9G0</accession>
<keyword evidence="1" id="KW-0808">Transferase</keyword>
<dbReference type="Proteomes" id="UP000185221">
    <property type="component" value="Unassembled WGS sequence"/>
</dbReference>
<evidence type="ECO:0000313" key="4">
    <source>
        <dbReference type="EMBL" id="SIN67428.1"/>
    </source>
</evidence>
<dbReference type="InterPro" id="IPR016181">
    <property type="entry name" value="Acyl_CoA_acyltransferase"/>
</dbReference>
<proteinExistence type="predicted"/>
<dbReference type="OrthoDB" id="7205533at2"/>
<evidence type="ECO:0000259" key="3">
    <source>
        <dbReference type="PROSITE" id="PS51186"/>
    </source>
</evidence>
<dbReference type="GO" id="GO:0005840">
    <property type="term" value="C:ribosome"/>
    <property type="evidence" value="ECO:0007669"/>
    <property type="project" value="UniProtKB-KW"/>
</dbReference>
<keyword evidence="4" id="KW-0687">Ribonucleoprotein</keyword>
<dbReference type="InterPro" id="IPR051556">
    <property type="entry name" value="N-term/lysine_N-AcTrnsfr"/>
</dbReference>
<protein>
    <submittedName>
        <fullName evidence="4">Ribosomal protein S18 acetylase RimI</fullName>
    </submittedName>
</protein>
<evidence type="ECO:0000313" key="5">
    <source>
        <dbReference type="Proteomes" id="UP000185221"/>
    </source>
</evidence>
<dbReference type="AlphaFoldDB" id="A0A1N6D9G0"/>
<dbReference type="Gene3D" id="3.40.630.30">
    <property type="match status" value="1"/>
</dbReference>
<dbReference type="STRING" id="226505.SAMN05444394_0540"/>
<keyword evidence="2" id="KW-0012">Acyltransferase</keyword>
<dbReference type="Pfam" id="PF00583">
    <property type="entry name" value="Acetyltransf_1"/>
    <property type="match status" value="1"/>
</dbReference>
<feature type="domain" description="N-acetyltransferase" evidence="3">
    <location>
        <begin position="24"/>
        <end position="172"/>
    </location>
</feature>